<keyword evidence="2" id="KW-1185">Reference proteome</keyword>
<reference evidence="2" key="1">
    <citation type="journal article" date="2023" name="Nat. Plants">
        <title>Single-cell RNA sequencing provides a high-resolution roadmap for understanding the multicellular compartmentation of specialized metabolism.</title>
        <authorList>
            <person name="Sun S."/>
            <person name="Shen X."/>
            <person name="Li Y."/>
            <person name="Li Y."/>
            <person name="Wang S."/>
            <person name="Li R."/>
            <person name="Zhang H."/>
            <person name="Shen G."/>
            <person name="Guo B."/>
            <person name="Wei J."/>
            <person name="Xu J."/>
            <person name="St-Pierre B."/>
            <person name="Chen S."/>
            <person name="Sun C."/>
        </authorList>
    </citation>
    <scope>NUCLEOTIDE SEQUENCE [LARGE SCALE GENOMIC DNA]</scope>
</reference>
<protein>
    <submittedName>
        <fullName evidence="1">Uncharacterized protein</fullName>
    </submittedName>
</protein>
<sequence length="1307" mass="150962">MEYPSGLTPHLDYFLENVELVERYGSFTGTGIILDDYQAIKIELQFLKTFQKCIVRNQHLEDDSESAIAAILSESYDLMAQSNDLLTKIMNMPCVVSTALCRIGETRHIIRYFYEQISLSLESYIPMTEDLVVELIDDLMQNIKYLLNSEVNLAVPLKREIEIIRKELKFLRNFLILAAKRCSDYERFKDLLAHTEARTIDAARLSYSCFYVQRNEETSLEIKLQLSDLLQKLKPTNSAVREMYTRVLNALNLFESSNTIKHKHLFGAFIDSLQDNLFEILNLEPRYKHSLQEQLISLSDEFKFLRSILMNPPEEYIDSENLNNILRYADSVIIESACLIFSLHSPELRVEIAIEKNILLANLLAKIQYIKEEARKVYLKIPKLMPSEFSNTVGLCFIESFLENLKVMLCHFDNSIAFPKCRIETVQKEFEFFYSFLSNMEKQLDQQDKLKYLWTQVIEVAYHAEYVIDSFVIKDSPIWYYMLWLGDIMEEIQIVKADATNLLEEMQCDTKAHTTKKPSVSALISRANSPTLDERVVGFEDEEEKVMQLLLRGSGAKLDVVSIVGMPGSGKTTLSKKIYNSQSVAKYFHVRAWCCVSQVYQKRDLFLSILSHIVPLNAEMELMDEDGLALVLYKSLKGWRYLIILDDIWDVQVWHDFRMLFPDDKNGSRIMFTSRLVEVALQAKLHSNPHALRPLKDEECWELLQHLVFLKERCPLELRDIGAQIANGCKGVPLSVVLVAGLLGTKKTKDSWTEVAQSLASRLISNPQSHCMDIIGMSYNCLPDHLKPCFLYFGAFLEDEEIHVNRLIWLWTAEGFVRKFKGKSIDDTAEGLLKDLISRNLVTVSRWKATGGIKACRLHDLLYYFCKAKSKEENFWQSIYVDAFTDPSVQTYEACRLCINFGTGQHSHLHGSKKALMEKSENSVSHSHVRSALILGRIIIYLMQSASEAFKLLRVLDLMKVEFSEFPPGLEMLIHLKYLAVRAHAGLIPESITNLLNLEILVLYSPFRTFLPTIWKSKRLRHLYALGFVMFLSDVRKQVSSPRPILPKLLVHDQQKQNILNEADKLYSLEAISNLSIFPGEDKEIFRKIPNIRRLGCILEGSLVNEYNYIKESSMPGCMTYSFSPKLELLDKLESLNLDCNVHLSHHTMRKRMKKKHLWKFSFPSTLKKLTLCRCHLQWTEISTIGRLGNLEVLKLASINFEGQRWNMIDGEFPKLRHLQLENVDLKEWDAATDHLPYLERLVLKSCCQLKEVPSCLGSIATLRIIKVEQCIELDVESVRQIQQEQVDMGNNEFKVIIDHPNWDEDE</sequence>
<comment type="caution">
    <text evidence="1">The sequence shown here is derived from an EMBL/GenBank/DDBJ whole genome shotgun (WGS) entry which is preliminary data.</text>
</comment>
<evidence type="ECO:0000313" key="2">
    <source>
        <dbReference type="Proteomes" id="UP001060085"/>
    </source>
</evidence>
<dbReference type="Proteomes" id="UP001060085">
    <property type="component" value="Linkage Group LG02"/>
</dbReference>
<dbReference type="EMBL" id="CM044702">
    <property type="protein sequence ID" value="KAI5678731.1"/>
    <property type="molecule type" value="Genomic_DNA"/>
</dbReference>
<organism evidence="1 2">
    <name type="scientific">Catharanthus roseus</name>
    <name type="common">Madagascar periwinkle</name>
    <name type="synonym">Vinca rosea</name>
    <dbReference type="NCBI Taxonomy" id="4058"/>
    <lineage>
        <taxon>Eukaryota</taxon>
        <taxon>Viridiplantae</taxon>
        <taxon>Streptophyta</taxon>
        <taxon>Embryophyta</taxon>
        <taxon>Tracheophyta</taxon>
        <taxon>Spermatophyta</taxon>
        <taxon>Magnoliopsida</taxon>
        <taxon>eudicotyledons</taxon>
        <taxon>Gunneridae</taxon>
        <taxon>Pentapetalae</taxon>
        <taxon>asterids</taxon>
        <taxon>lamiids</taxon>
        <taxon>Gentianales</taxon>
        <taxon>Apocynaceae</taxon>
        <taxon>Rauvolfioideae</taxon>
        <taxon>Vinceae</taxon>
        <taxon>Catharanthinae</taxon>
        <taxon>Catharanthus</taxon>
    </lineage>
</organism>
<evidence type="ECO:0000313" key="1">
    <source>
        <dbReference type="EMBL" id="KAI5678731.1"/>
    </source>
</evidence>
<gene>
    <name evidence="1" type="ORF">M9H77_09681</name>
</gene>
<proteinExistence type="predicted"/>
<name>A0ACC0C1R4_CATRO</name>
<accession>A0ACC0C1R4</accession>